<evidence type="ECO:0000313" key="10">
    <source>
        <dbReference type="Proteomes" id="UP000509510"/>
    </source>
</evidence>
<evidence type="ECO:0000256" key="3">
    <source>
        <dbReference type="ARBA" id="ARBA00022989"/>
    </source>
</evidence>
<dbReference type="EMBL" id="CP055898">
    <property type="protein sequence ID" value="QKX53926.1"/>
    <property type="molecule type" value="Genomic_DNA"/>
</dbReference>
<dbReference type="InterPro" id="IPR049326">
    <property type="entry name" value="Rhodopsin_dom_fungi"/>
</dbReference>
<feature type="transmembrane region" description="Helical" evidence="7">
    <location>
        <begin position="139"/>
        <end position="161"/>
    </location>
</feature>
<evidence type="ECO:0000259" key="8">
    <source>
        <dbReference type="Pfam" id="PF20684"/>
    </source>
</evidence>
<evidence type="ECO:0000256" key="7">
    <source>
        <dbReference type="SAM" id="Phobius"/>
    </source>
</evidence>
<feature type="compositionally biased region" description="Basic and acidic residues" evidence="6">
    <location>
        <begin position="445"/>
        <end position="454"/>
    </location>
</feature>
<proteinExistence type="inferred from homology"/>
<dbReference type="Proteomes" id="UP000509510">
    <property type="component" value="Chromosome I"/>
</dbReference>
<dbReference type="RefSeq" id="XP_035340105.1">
    <property type="nucleotide sequence ID" value="XM_035484212.1"/>
</dbReference>
<keyword evidence="2 7" id="KW-0812">Transmembrane</keyword>
<dbReference type="AlphaFoldDB" id="A0A7H8QJ47"/>
<dbReference type="PANTHER" id="PTHR33048">
    <property type="entry name" value="PTH11-LIKE INTEGRAL MEMBRANE PROTEIN (AFU_ORTHOLOGUE AFUA_5G11245)"/>
    <property type="match status" value="1"/>
</dbReference>
<feature type="transmembrane region" description="Helical" evidence="7">
    <location>
        <begin position="61"/>
        <end position="84"/>
    </location>
</feature>
<name>A0A7H8QJ47_TALRU</name>
<evidence type="ECO:0000256" key="2">
    <source>
        <dbReference type="ARBA" id="ARBA00022692"/>
    </source>
</evidence>
<feature type="region of interest" description="Disordered" evidence="6">
    <location>
        <begin position="335"/>
        <end position="492"/>
    </location>
</feature>
<dbReference type="PANTHER" id="PTHR33048:SF129">
    <property type="entry name" value="INTEGRAL MEMBRANE PROTEIN-RELATED"/>
    <property type="match status" value="1"/>
</dbReference>
<protein>
    <recommendedName>
        <fullName evidence="8">Rhodopsin domain-containing protein</fullName>
    </recommendedName>
</protein>
<keyword evidence="3 7" id="KW-1133">Transmembrane helix</keyword>
<dbReference type="InterPro" id="IPR052337">
    <property type="entry name" value="SAT4-like"/>
</dbReference>
<dbReference type="OrthoDB" id="5429740at2759"/>
<evidence type="ECO:0000313" key="9">
    <source>
        <dbReference type="EMBL" id="QKX53926.1"/>
    </source>
</evidence>
<keyword evidence="10" id="KW-1185">Reference proteome</keyword>
<comment type="subcellular location">
    <subcellularLocation>
        <location evidence="1">Membrane</location>
        <topology evidence="1">Multi-pass membrane protein</topology>
    </subcellularLocation>
</comment>
<sequence length="492" mass="55588">MDIPQPGEGDINIGTDTFRACWALTGFVGLLLIFRLGMKAWVRWALPQVSAPDRIWGLEDMFFVCGYAVDLLHMSLIQHSYYWGLGRHFFYLTPKERISALKWDYASQPAAVAAAMISRTGMMWFLLSCFANSNRRLRISIIICMIIQIAVNSITIVQIVVQCGPNPYRTVDRTRYFHYMWDPLPSDGSVVCQSPTVQTTIGFVQGGFNTVIDLYLGGLAAFELWQFFIQTLERNPGVSFWKQFNKINGTVRSRRMWQTLTLSGPLFLSGAASIVKTYLLKSLGDRADFTYNIVSFVLWVKIENYSILIATCAPVIRLFLRSFVDMRREGRYGGYPWSRSHSSNNDNNNSGSGHESKNRWGKKSKLLNMTKKTPVPDDLFDSVIENEGEPEKLVDDQHNHQRHHNNNIRQDDPAYGNSIPLMPRSNKPSSSRTLASGGVTVKTDIVVKVDEESHTSPSEAPNSFGRGDGERIEQHTSAFAAWPQTGRFDSNV</sequence>
<dbReference type="Pfam" id="PF20684">
    <property type="entry name" value="Fung_rhodopsin"/>
    <property type="match status" value="1"/>
</dbReference>
<dbReference type="GeneID" id="55988519"/>
<feature type="compositionally biased region" description="Low complexity" evidence="6">
    <location>
        <begin position="338"/>
        <end position="353"/>
    </location>
</feature>
<feature type="transmembrane region" description="Helical" evidence="7">
    <location>
        <begin position="21"/>
        <end position="41"/>
    </location>
</feature>
<organism evidence="9 10">
    <name type="scientific">Talaromyces rugulosus</name>
    <name type="common">Penicillium rugulosum</name>
    <dbReference type="NCBI Taxonomy" id="121627"/>
    <lineage>
        <taxon>Eukaryota</taxon>
        <taxon>Fungi</taxon>
        <taxon>Dikarya</taxon>
        <taxon>Ascomycota</taxon>
        <taxon>Pezizomycotina</taxon>
        <taxon>Eurotiomycetes</taxon>
        <taxon>Eurotiomycetidae</taxon>
        <taxon>Eurotiales</taxon>
        <taxon>Trichocomaceae</taxon>
        <taxon>Talaromyces</taxon>
        <taxon>Talaromyces sect. Islandici</taxon>
    </lineage>
</organism>
<gene>
    <name evidence="9" type="ORF">TRUGW13939_01006</name>
</gene>
<reference evidence="10" key="1">
    <citation type="submission" date="2020-06" db="EMBL/GenBank/DDBJ databases">
        <title>A chromosome-scale genome assembly of Talaromyces rugulosus W13939.</title>
        <authorList>
            <person name="Wang B."/>
            <person name="Guo L."/>
            <person name="Ye K."/>
            <person name="Wang L."/>
        </authorList>
    </citation>
    <scope>NUCLEOTIDE SEQUENCE [LARGE SCALE GENOMIC DNA]</scope>
    <source>
        <strain evidence="10">W13939</strain>
    </source>
</reference>
<evidence type="ECO:0000256" key="4">
    <source>
        <dbReference type="ARBA" id="ARBA00023136"/>
    </source>
</evidence>
<feature type="compositionally biased region" description="Basic and acidic residues" evidence="6">
    <location>
        <begin position="389"/>
        <end position="399"/>
    </location>
</feature>
<evidence type="ECO:0000256" key="1">
    <source>
        <dbReference type="ARBA" id="ARBA00004141"/>
    </source>
</evidence>
<feature type="compositionally biased region" description="Acidic residues" evidence="6">
    <location>
        <begin position="378"/>
        <end position="388"/>
    </location>
</feature>
<dbReference type="GO" id="GO:0016020">
    <property type="term" value="C:membrane"/>
    <property type="evidence" value="ECO:0007669"/>
    <property type="project" value="UniProtKB-SubCell"/>
</dbReference>
<comment type="similarity">
    <text evidence="5">Belongs to the SAT4 family.</text>
</comment>
<feature type="domain" description="Rhodopsin" evidence="8">
    <location>
        <begin position="54"/>
        <end position="226"/>
    </location>
</feature>
<evidence type="ECO:0000256" key="5">
    <source>
        <dbReference type="ARBA" id="ARBA00038359"/>
    </source>
</evidence>
<accession>A0A7H8QJ47</accession>
<keyword evidence="4 7" id="KW-0472">Membrane</keyword>
<feature type="transmembrane region" description="Helical" evidence="7">
    <location>
        <begin position="105"/>
        <end position="127"/>
    </location>
</feature>
<evidence type="ECO:0000256" key="6">
    <source>
        <dbReference type="SAM" id="MobiDB-lite"/>
    </source>
</evidence>
<dbReference type="KEGG" id="trg:TRUGW13939_01006"/>